<feature type="transmembrane region" description="Helical" evidence="1">
    <location>
        <begin position="99"/>
        <end position="120"/>
    </location>
</feature>
<dbReference type="WBParaSite" id="scf7180000423490.g11107">
    <property type="protein sequence ID" value="scf7180000423490.g11107"/>
    <property type="gene ID" value="scf7180000423490.g11107"/>
</dbReference>
<dbReference type="Proteomes" id="UP000887560">
    <property type="component" value="Unplaced"/>
</dbReference>
<protein>
    <submittedName>
        <fullName evidence="3">SSD domain-containing protein</fullName>
    </submittedName>
</protein>
<reference evidence="3" key="1">
    <citation type="submission" date="2022-11" db="UniProtKB">
        <authorList>
            <consortium name="WormBaseParasite"/>
        </authorList>
    </citation>
    <scope>IDENTIFICATION</scope>
</reference>
<dbReference type="InterPro" id="IPR051697">
    <property type="entry name" value="Patched_domain-protein"/>
</dbReference>
<dbReference type="Gene3D" id="1.20.1640.10">
    <property type="entry name" value="Multidrug efflux transporter AcrB transmembrane domain"/>
    <property type="match status" value="1"/>
</dbReference>
<organism evidence="2 3">
    <name type="scientific">Meloidogyne floridensis</name>
    <dbReference type="NCBI Taxonomy" id="298350"/>
    <lineage>
        <taxon>Eukaryota</taxon>
        <taxon>Metazoa</taxon>
        <taxon>Ecdysozoa</taxon>
        <taxon>Nematoda</taxon>
        <taxon>Chromadorea</taxon>
        <taxon>Rhabditida</taxon>
        <taxon>Tylenchina</taxon>
        <taxon>Tylenchomorpha</taxon>
        <taxon>Tylenchoidea</taxon>
        <taxon>Meloidogynidae</taxon>
        <taxon>Meloidogyninae</taxon>
        <taxon>Meloidogyne</taxon>
    </lineage>
</organism>
<dbReference type="GO" id="GO:0006897">
    <property type="term" value="P:endocytosis"/>
    <property type="evidence" value="ECO:0007669"/>
    <property type="project" value="TreeGrafter"/>
</dbReference>
<dbReference type="PANTHER" id="PTHR10796:SF102">
    <property type="entry name" value="SSD DOMAIN-CONTAINING PROTEIN"/>
    <property type="match status" value="1"/>
</dbReference>
<dbReference type="SUPFAM" id="SSF82866">
    <property type="entry name" value="Multidrug efflux transporter AcrB transmembrane domain"/>
    <property type="match status" value="1"/>
</dbReference>
<name>A0A915P2R4_9BILA</name>
<evidence type="ECO:0000256" key="1">
    <source>
        <dbReference type="SAM" id="Phobius"/>
    </source>
</evidence>
<dbReference type="AlphaFoldDB" id="A0A915P2R4"/>
<keyword evidence="1" id="KW-1133">Transmembrane helix</keyword>
<evidence type="ECO:0000313" key="3">
    <source>
        <dbReference type="WBParaSite" id="scf7180000423490.g11107"/>
    </source>
</evidence>
<keyword evidence="1" id="KW-0472">Membrane</keyword>
<proteinExistence type="predicted"/>
<keyword evidence="2" id="KW-1185">Reference proteome</keyword>
<keyword evidence="1" id="KW-0812">Transmembrane</keyword>
<accession>A0A915P2R4</accession>
<dbReference type="GO" id="GO:0030659">
    <property type="term" value="C:cytoplasmic vesicle membrane"/>
    <property type="evidence" value="ECO:0007669"/>
    <property type="project" value="TreeGrafter"/>
</dbReference>
<dbReference type="GO" id="GO:0005886">
    <property type="term" value="C:plasma membrane"/>
    <property type="evidence" value="ECO:0007669"/>
    <property type="project" value="TreeGrafter"/>
</dbReference>
<feature type="transmembrane region" description="Helical" evidence="1">
    <location>
        <begin position="46"/>
        <end position="66"/>
    </location>
</feature>
<sequence>MNSNWEERINLMQEWRRVAENYPDFNVTVWEVNSMFVDQMLSLKSLTLQTTFLTLCCMALVCLIFIQNPLSVATASFAIGSISIGVIGYLSWWNLNLDPVSLCAVLMSIGMSVDFTAHVLSKSMDKLENTIRSIAWPMSQAGLSTVICVFPLVFLQNYIPLVLLPAFLTSLPPHWLELNCYRMIIQRLQLMGNDNQNNVESTITKGDDLDSSHPLVGRLSYKETKKKVENEIMRVSLGGFDNF</sequence>
<feature type="transmembrane region" description="Helical" evidence="1">
    <location>
        <begin position="73"/>
        <end position="93"/>
    </location>
</feature>
<feature type="transmembrane region" description="Helical" evidence="1">
    <location>
        <begin position="141"/>
        <end position="168"/>
    </location>
</feature>
<dbReference type="PANTHER" id="PTHR10796">
    <property type="entry name" value="PATCHED-RELATED"/>
    <property type="match status" value="1"/>
</dbReference>
<dbReference type="GO" id="GO:0018996">
    <property type="term" value="P:molting cycle, collagen and cuticulin-based cuticle"/>
    <property type="evidence" value="ECO:0007669"/>
    <property type="project" value="TreeGrafter"/>
</dbReference>
<evidence type="ECO:0000313" key="2">
    <source>
        <dbReference type="Proteomes" id="UP000887560"/>
    </source>
</evidence>